<dbReference type="GO" id="GO:0004222">
    <property type="term" value="F:metalloendopeptidase activity"/>
    <property type="evidence" value="ECO:0007669"/>
    <property type="project" value="TreeGrafter"/>
</dbReference>
<comment type="cofactor">
    <cofactor evidence="1">
        <name>Zn(2+)</name>
        <dbReference type="ChEBI" id="CHEBI:29105"/>
    </cofactor>
</comment>
<keyword evidence="6" id="KW-0862">Zinc</keyword>
<dbReference type="PROSITE" id="PS51782">
    <property type="entry name" value="LYSM"/>
    <property type="match status" value="1"/>
</dbReference>
<keyword evidence="8" id="KW-0812">Transmembrane</keyword>
<dbReference type="SUPFAM" id="SSF51261">
    <property type="entry name" value="Duplicated hybrid motif"/>
    <property type="match status" value="1"/>
</dbReference>
<feature type="domain" description="LysM" evidence="9">
    <location>
        <begin position="77"/>
        <end position="125"/>
    </location>
</feature>
<dbReference type="Gene3D" id="3.10.450.350">
    <property type="match status" value="2"/>
</dbReference>
<keyword evidence="5" id="KW-0378">Hydrolase</keyword>
<dbReference type="Pfam" id="PF01551">
    <property type="entry name" value="Peptidase_M23"/>
    <property type="match status" value="1"/>
</dbReference>
<protein>
    <submittedName>
        <fullName evidence="10">Peptidase, M23/M37 family</fullName>
    </submittedName>
</protein>
<dbReference type="EMBL" id="UOGF01000077">
    <property type="protein sequence ID" value="VAX31700.1"/>
    <property type="molecule type" value="Genomic_DNA"/>
</dbReference>
<dbReference type="PANTHER" id="PTHR21666">
    <property type="entry name" value="PEPTIDASE-RELATED"/>
    <property type="match status" value="1"/>
</dbReference>
<keyword evidence="8" id="KW-0472">Membrane</keyword>
<keyword evidence="4" id="KW-0479">Metal-binding</keyword>
<dbReference type="InterPro" id="IPR045834">
    <property type="entry name" value="Csd3_N2"/>
</dbReference>
<sequence length="441" mass="49451">MTPDRPRFWKSIPFLISSSLILLSYLGFWILSKPETLSESTRVSETQIQKKATSPSGIDLLPQTPTPIISEPEPIVKEHRLKKGDTLSRVLSHLGVSHQEIYDITTASKKVYNLKKIHPGQTIAVTFDANAQQVAHFSYEIDPLHSLEIAHNEGQFVAEKKAAQLEKSIERRSGVITDTLYDSAKRFGVPPEIILDLSDIFAWDIDFGNEIRVDDRFKLVYEVFKKDGQIVKTGRVLAAQMTSRRKTYQAYYFEAEGTRGDYYNAEGRSLRKAFMKSPLRYRYISSGYATRRLHPVLKVNRPHLGIDFAAKRGTPVRAAGDGVISFVGNNGGYGKSIIIKHKNGYKTLYGHLSAFARGIKKGKRVKQEDFIGRVGSTGLSTGPHLHYTLYKNGKAINPRKADVLRGEALPKKWRAVFSDLVKLMNQSLSPAPDLLATTDSL</sequence>
<evidence type="ECO:0000256" key="8">
    <source>
        <dbReference type="SAM" id="Phobius"/>
    </source>
</evidence>
<dbReference type="InterPro" id="IPR054512">
    <property type="entry name" value="NMB0315-like_N"/>
</dbReference>
<dbReference type="CDD" id="cd00118">
    <property type="entry name" value="LysM"/>
    <property type="match status" value="1"/>
</dbReference>
<reference evidence="10" key="1">
    <citation type="submission" date="2018-06" db="EMBL/GenBank/DDBJ databases">
        <authorList>
            <person name="Zhirakovskaya E."/>
        </authorList>
    </citation>
    <scope>NUCLEOTIDE SEQUENCE</scope>
</reference>
<gene>
    <name evidence="10" type="ORF">MNBD_NITROSPIRAE01-2008</name>
</gene>
<evidence type="ECO:0000256" key="6">
    <source>
        <dbReference type="ARBA" id="ARBA00022833"/>
    </source>
</evidence>
<dbReference type="AlphaFoldDB" id="A0A3B1DA46"/>
<dbReference type="CDD" id="cd12797">
    <property type="entry name" value="M23_peptidase"/>
    <property type="match status" value="1"/>
</dbReference>
<dbReference type="Pfam" id="PF22310">
    <property type="entry name" value="NMB0315_dom_I"/>
    <property type="match status" value="1"/>
</dbReference>
<evidence type="ECO:0000256" key="7">
    <source>
        <dbReference type="ARBA" id="ARBA00023049"/>
    </source>
</evidence>
<accession>A0A3B1DA46</accession>
<dbReference type="InterPro" id="IPR016047">
    <property type="entry name" value="M23ase_b-sheet_dom"/>
</dbReference>
<keyword evidence="3" id="KW-0645">Protease</keyword>
<evidence type="ECO:0000256" key="4">
    <source>
        <dbReference type="ARBA" id="ARBA00022723"/>
    </source>
</evidence>
<comment type="subcellular location">
    <subcellularLocation>
        <location evidence="2">Cell envelope</location>
    </subcellularLocation>
</comment>
<dbReference type="GO" id="GO:0046872">
    <property type="term" value="F:metal ion binding"/>
    <property type="evidence" value="ECO:0007669"/>
    <property type="project" value="UniProtKB-KW"/>
</dbReference>
<dbReference type="GO" id="GO:0006508">
    <property type="term" value="P:proteolysis"/>
    <property type="evidence" value="ECO:0007669"/>
    <property type="project" value="UniProtKB-KW"/>
</dbReference>
<dbReference type="Pfam" id="PF19425">
    <property type="entry name" value="Csd3_N2"/>
    <property type="match status" value="1"/>
</dbReference>
<dbReference type="Gene3D" id="2.70.70.10">
    <property type="entry name" value="Glucose Permease (Domain IIA)"/>
    <property type="match status" value="1"/>
</dbReference>
<dbReference type="InterPro" id="IPR011055">
    <property type="entry name" value="Dup_hybrid_motif"/>
</dbReference>
<dbReference type="GO" id="GO:0030313">
    <property type="term" value="C:cell envelope"/>
    <property type="evidence" value="ECO:0007669"/>
    <property type="project" value="UniProtKB-SubCell"/>
</dbReference>
<evidence type="ECO:0000259" key="9">
    <source>
        <dbReference type="PROSITE" id="PS51782"/>
    </source>
</evidence>
<dbReference type="PANTHER" id="PTHR21666:SF288">
    <property type="entry name" value="CELL DIVISION PROTEIN YTFB"/>
    <property type="match status" value="1"/>
</dbReference>
<dbReference type="InterPro" id="IPR018392">
    <property type="entry name" value="LysM"/>
</dbReference>
<evidence type="ECO:0000256" key="3">
    <source>
        <dbReference type="ARBA" id="ARBA00022670"/>
    </source>
</evidence>
<evidence type="ECO:0000256" key="2">
    <source>
        <dbReference type="ARBA" id="ARBA00004196"/>
    </source>
</evidence>
<keyword evidence="7" id="KW-0482">Metalloprotease</keyword>
<organism evidence="10">
    <name type="scientific">hydrothermal vent metagenome</name>
    <dbReference type="NCBI Taxonomy" id="652676"/>
    <lineage>
        <taxon>unclassified sequences</taxon>
        <taxon>metagenomes</taxon>
        <taxon>ecological metagenomes</taxon>
    </lineage>
</organism>
<evidence type="ECO:0000313" key="10">
    <source>
        <dbReference type="EMBL" id="VAX31700.1"/>
    </source>
</evidence>
<feature type="transmembrane region" description="Helical" evidence="8">
    <location>
        <begin position="12"/>
        <end position="31"/>
    </location>
</feature>
<evidence type="ECO:0000256" key="5">
    <source>
        <dbReference type="ARBA" id="ARBA00022801"/>
    </source>
</evidence>
<name>A0A3B1DA46_9ZZZZ</name>
<dbReference type="InterPro" id="IPR050570">
    <property type="entry name" value="Cell_wall_metabolism_enzyme"/>
</dbReference>
<evidence type="ECO:0000256" key="1">
    <source>
        <dbReference type="ARBA" id="ARBA00001947"/>
    </source>
</evidence>
<proteinExistence type="predicted"/>
<keyword evidence="8" id="KW-1133">Transmembrane helix</keyword>